<proteinExistence type="predicted"/>
<dbReference type="AlphaFoldDB" id="A0AA36GCK4"/>
<feature type="region of interest" description="Disordered" evidence="1">
    <location>
        <begin position="1"/>
        <end position="26"/>
    </location>
</feature>
<dbReference type="Proteomes" id="UP001177023">
    <property type="component" value="Unassembled WGS sequence"/>
</dbReference>
<name>A0AA36GCK4_9BILA</name>
<comment type="caution">
    <text evidence="2">The sequence shown here is derived from an EMBL/GenBank/DDBJ whole genome shotgun (WGS) entry which is preliminary data.</text>
</comment>
<dbReference type="EMBL" id="CATQJA010002710">
    <property type="protein sequence ID" value="CAJ0587286.1"/>
    <property type="molecule type" value="Genomic_DNA"/>
</dbReference>
<keyword evidence="3" id="KW-1185">Reference proteome</keyword>
<protein>
    <submittedName>
        <fullName evidence="2">Uncharacterized protein</fullName>
    </submittedName>
</protein>
<evidence type="ECO:0000313" key="2">
    <source>
        <dbReference type="EMBL" id="CAJ0587286.1"/>
    </source>
</evidence>
<gene>
    <name evidence="2" type="ORF">MSPICULIGERA_LOCUS25262</name>
</gene>
<sequence length="174" mass="19420">MKKGRVTPSPSPSPTQTPSPTGDVLSGYSAQTTISGRECAPYIYSWSTSTQLGAEVVHDLLMRSLSIWENKDVVRCCACHNKDLYHNIGMWRVCRKCGTSVLNWRGVNGRCSPDEAFHQENTTNILEALKGSCLECRMRRCIIFGYTPVHPRVQRLFSVWPKAGASVRTAVELD</sequence>
<evidence type="ECO:0000256" key="1">
    <source>
        <dbReference type="SAM" id="MobiDB-lite"/>
    </source>
</evidence>
<accession>A0AA36GCK4</accession>
<reference evidence="2" key="1">
    <citation type="submission" date="2023-06" db="EMBL/GenBank/DDBJ databases">
        <authorList>
            <person name="Delattre M."/>
        </authorList>
    </citation>
    <scope>NUCLEOTIDE SEQUENCE</scope>
    <source>
        <strain evidence="2">AF72</strain>
    </source>
</reference>
<evidence type="ECO:0000313" key="3">
    <source>
        <dbReference type="Proteomes" id="UP001177023"/>
    </source>
</evidence>
<organism evidence="2 3">
    <name type="scientific">Mesorhabditis spiculigera</name>
    <dbReference type="NCBI Taxonomy" id="96644"/>
    <lineage>
        <taxon>Eukaryota</taxon>
        <taxon>Metazoa</taxon>
        <taxon>Ecdysozoa</taxon>
        <taxon>Nematoda</taxon>
        <taxon>Chromadorea</taxon>
        <taxon>Rhabditida</taxon>
        <taxon>Rhabditina</taxon>
        <taxon>Rhabditomorpha</taxon>
        <taxon>Rhabditoidea</taxon>
        <taxon>Rhabditidae</taxon>
        <taxon>Mesorhabditinae</taxon>
        <taxon>Mesorhabditis</taxon>
    </lineage>
</organism>
<feature type="non-terminal residue" evidence="2">
    <location>
        <position position="1"/>
    </location>
</feature>